<dbReference type="EMBL" id="CP016893">
    <property type="protein sequence ID" value="AST58086.1"/>
    <property type="molecule type" value="Genomic_DNA"/>
</dbReference>
<proteinExistence type="predicted"/>
<gene>
    <name evidence="1" type="ORF">Thert_02149</name>
</gene>
<organism evidence="1 2">
    <name type="scientific">Thermoanaerobacterium thermosaccharolyticum</name>
    <name type="common">Clostridium thermosaccharolyticum</name>
    <dbReference type="NCBI Taxonomy" id="1517"/>
    <lineage>
        <taxon>Bacteria</taxon>
        <taxon>Bacillati</taxon>
        <taxon>Bacillota</taxon>
        <taxon>Clostridia</taxon>
        <taxon>Thermoanaerobacterales</taxon>
        <taxon>Thermoanaerobacteraceae</taxon>
        <taxon>Thermoanaerobacterium</taxon>
    </lineage>
</organism>
<reference evidence="1 2" key="1">
    <citation type="submission" date="2016-08" db="EMBL/GenBank/DDBJ databases">
        <title>A novel genetic cassette of butanologenic Thermoanaerobacterium thermosaccharolyticum that directly convert cellulose to butanol.</title>
        <authorList>
            <person name="Li T."/>
            <person name="He J."/>
        </authorList>
    </citation>
    <scope>NUCLEOTIDE SEQUENCE [LARGE SCALE GENOMIC DNA]</scope>
    <source>
        <strain evidence="1 2">TG57</strain>
    </source>
</reference>
<dbReference type="GO" id="GO:0016740">
    <property type="term" value="F:transferase activity"/>
    <property type="evidence" value="ECO:0007669"/>
    <property type="project" value="UniProtKB-KW"/>
</dbReference>
<evidence type="ECO:0000313" key="1">
    <source>
        <dbReference type="EMBL" id="AST58086.1"/>
    </source>
</evidence>
<accession>A0A223I020</accession>
<protein>
    <submittedName>
        <fullName evidence="1">Acetyltransferase</fullName>
    </submittedName>
</protein>
<sequence>MVRIHNNAVDVARKLKPSIPLLGDFSIPIKHEIEFEMNLDK</sequence>
<name>A0A223I020_THETR</name>
<keyword evidence="1" id="KW-0808">Transferase</keyword>
<dbReference type="RefSeq" id="WP_257789827.1">
    <property type="nucleotide sequence ID" value="NZ_CP016893.1"/>
</dbReference>
<evidence type="ECO:0000313" key="2">
    <source>
        <dbReference type="Proteomes" id="UP000214975"/>
    </source>
</evidence>
<dbReference type="Proteomes" id="UP000214975">
    <property type="component" value="Chromosome"/>
</dbReference>
<dbReference type="AlphaFoldDB" id="A0A223I020"/>